<dbReference type="EMBL" id="MGEP01000053">
    <property type="protein sequence ID" value="OGL86094.1"/>
    <property type="molecule type" value="Genomic_DNA"/>
</dbReference>
<evidence type="ECO:0000313" key="2">
    <source>
        <dbReference type="Proteomes" id="UP000178723"/>
    </source>
</evidence>
<gene>
    <name evidence="1" type="ORF">A3I40_01870</name>
</gene>
<sequence>MATPRNQLLTVTTLRRELHAALKAYHETAGRDLNDRFGHYEKRSLNALSDHEKREEERHKEIMGELTNLATLIDRSDEFDYLTRYLAERFKVPIEELTGIGFRTTNR</sequence>
<accession>A0A1F7V7Z7</accession>
<dbReference type="Proteomes" id="UP000178723">
    <property type="component" value="Unassembled WGS sequence"/>
</dbReference>
<proteinExistence type="predicted"/>
<organism evidence="1 2">
    <name type="scientific">Candidatus Uhrbacteria bacterium RIFCSPLOWO2_02_FULL_48_12</name>
    <dbReference type="NCBI Taxonomy" id="1802407"/>
    <lineage>
        <taxon>Bacteria</taxon>
        <taxon>Candidatus Uhriibacteriota</taxon>
    </lineage>
</organism>
<dbReference type="AlphaFoldDB" id="A0A1F7V7Z7"/>
<evidence type="ECO:0000313" key="1">
    <source>
        <dbReference type="EMBL" id="OGL86094.1"/>
    </source>
</evidence>
<protein>
    <submittedName>
        <fullName evidence="1">Uncharacterized protein</fullName>
    </submittedName>
</protein>
<reference evidence="1 2" key="1">
    <citation type="journal article" date="2016" name="Nat. Commun.">
        <title>Thousands of microbial genomes shed light on interconnected biogeochemical processes in an aquifer system.</title>
        <authorList>
            <person name="Anantharaman K."/>
            <person name="Brown C.T."/>
            <person name="Hug L.A."/>
            <person name="Sharon I."/>
            <person name="Castelle C.J."/>
            <person name="Probst A.J."/>
            <person name="Thomas B.C."/>
            <person name="Singh A."/>
            <person name="Wilkins M.J."/>
            <person name="Karaoz U."/>
            <person name="Brodie E.L."/>
            <person name="Williams K.H."/>
            <person name="Hubbard S.S."/>
            <person name="Banfield J.F."/>
        </authorList>
    </citation>
    <scope>NUCLEOTIDE SEQUENCE [LARGE SCALE GENOMIC DNA]</scope>
</reference>
<name>A0A1F7V7Z7_9BACT</name>
<comment type="caution">
    <text evidence="1">The sequence shown here is derived from an EMBL/GenBank/DDBJ whole genome shotgun (WGS) entry which is preliminary data.</text>
</comment>